<feature type="compositionally biased region" description="Polar residues" evidence="10">
    <location>
        <begin position="1"/>
        <end position="25"/>
    </location>
</feature>
<feature type="domain" description="ABC transmembrane type-1" evidence="12">
    <location>
        <begin position="72"/>
        <end position="368"/>
    </location>
</feature>
<dbReference type="CDD" id="cd18577">
    <property type="entry name" value="ABC_6TM_Pgp_ABCB1_D1_like"/>
    <property type="match status" value="1"/>
</dbReference>
<dbReference type="Gene3D" id="1.20.1560.10">
    <property type="entry name" value="ABC transporter type 1, transmembrane domain"/>
    <property type="match status" value="2"/>
</dbReference>
<dbReference type="Pfam" id="PF00664">
    <property type="entry name" value="ABC_membrane"/>
    <property type="match status" value="1"/>
</dbReference>
<keyword evidence="7" id="KW-0067">ATP-binding</keyword>
<dbReference type="GO" id="GO:0015421">
    <property type="term" value="F:ABC-type oligopeptide transporter activity"/>
    <property type="evidence" value="ECO:0007669"/>
    <property type="project" value="TreeGrafter"/>
</dbReference>
<dbReference type="FunFam" id="1.20.1560.10:FF:000018">
    <property type="entry name" value="ATP-binding cassette subfamily B member 11"/>
    <property type="match status" value="1"/>
</dbReference>
<feature type="transmembrane region" description="Helical" evidence="11">
    <location>
        <begin position="347"/>
        <end position="373"/>
    </location>
</feature>
<protein>
    <recommendedName>
        <fullName evidence="12">ABC transmembrane type-1 domain-containing protein</fullName>
    </recommendedName>
</protein>
<evidence type="ECO:0000259" key="12">
    <source>
        <dbReference type="PROSITE" id="PS50929"/>
    </source>
</evidence>
<evidence type="ECO:0000256" key="9">
    <source>
        <dbReference type="ARBA" id="ARBA00023136"/>
    </source>
</evidence>
<feature type="transmembrane region" description="Helical" evidence="11">
    <location>
        <begin position="122"/>
        <end position="150"/>
    </location>
</feature>
<dbReference type="InterPro" id="IPR011527">
    <property type="entry name" value="ABC1_TM_dom"/>
</dbReference>
<dbReference type="InterPro" id="IPR027417">
    <property type="entry name" value="P-loop_NTPase"/>
</dbReference>
<accession>A0A2T9YYH5</accession>
<dbReference type="PANTHER" id="PTHR43394:SF27">
    <property type="entry name" value="ATP-DEPENDENT TRANSLOCASE ABCB1-LIKE"/>
    <property type="match status" value="1"/>
</dbReference>
<proteinExistence type="inferred from homology"/>
<keyword evidence="14" id="KW-1185">Reference proteome</keyword>
<evidence type="ECO:0000256" key="4">
    <source>
        <dbReference type="ARBA" id="ARBA00022692"/>
    </source>
</evidence>
<keyword evidence="8 11" id="KW-1133">Transmembrane helix</keyword>
<dbReference type="Proteomes" id="UP000245699">
    <property type="component" value="Unassembled WGS sequence"/>
</dbReference>
<dbReference type="GO" id="GO:0005524">
    <property type="term" value="F:ATP binding"/>
    <property type="evidence" value="ECO:0007669"/>
    <property type="project" value="UniProtKB-KW"/>
</dbReference>
<comment type="caution">
    <text evidence="13">The sequence shown here is derived from an EMBL/GenBank/DDBJ whole genome shotgun (WGS) entry which is preliminary data.</text>
</comment>
<dbReference type="InterPro" id="IPR039421">
    <property type="entry name" value="Type_1_exporter"/>
</dbReference>
<evidence type="ECO:0000256" key="8">
    <source>
        <dbReference type="ARBA" id="ARBA00022989"/>
    </source>
</evidence>
<evidence type="ECO:0000256" key="7">
    <source>
        <dbReference type="ARBA" id="ARBA00022840"/>
    </source>
</evidence>
<organism evidence="13 14">
    <name type="scientific">Furculomyces boomerangus</name>
    <dbReference type="NCBI Taxonomy" id="61424"/>
    <lineage>
        <taxon>Eukaryota</taxon>
        <taxon>Fungi</taxon>
        <taxon>Fungi incertae sedis</taxon>
        <taxon>Zoopagomycota</taxon>
        <taxon>Kickxellomycotina</taxon>
        <taxon>Harpellomycetes</taxon>
        <taxon>Harpellales</taxon>
        <taxon>Harpellaceae</taxon>
        <taxon>Furculomyces</taxon>
    </lineage>
</organism>
<evidence type="ECO:0000256" key="3">
    <source>
        <dbReference type="ARBA" id="ARBA00022448"/>
    </source>
</evidence>
<evidence type="ECO:0000256" key="2">
    <source>
        <dbReference type="ARBA" id="ARBA00007577"/>
    </source>
</evidence>
<reference evidence="13 14" key="1">
    <citation type="journal article" date="2018" name="MBio">
        <title>Comparative Genomics Reveals the Core Gene Toolbox for the Fungus-Insect Symbiosis.</title>
        <authorList>
            <person name="Wang Y."/>
            <person name="Stata M."/>
            <person name="Wang W."/>
            <person name="Stajich J.E."/>
            <person name="White M.M."/>
            <person name="Moncalvo J.M."/>
        </authorList>
    </citation>
    <scope>NUCLEOTIDE SEQUENCE [LARGE SCALE GENOMIC DNA]</scope>
    <source>
        <strain evidence="13 14">AUS-77-4</strain>
    </source>
</reference>
<dbReference type="InterPro" id="IPR003439">
    <property type="entry name" value="ABC_transporter-like_ATP-bd"/>
</dbReference>
<evidence type="ECO:0000256" key="11">
    <source>
        <dbReference type="SAM" id="Phobius"/>
    </source>
</evidence>
<keyword evidence="4 11" id="KW-0812">Transmembrane</keyword>
<dbReference type="GO" id="GO:0005743">
    <property type="term" value="C:mitochondrial inner membrane"/>
    <property type="evidence" value="ECO:0007669"/>
    <property type="project" value="TreeGrafter"/>
</dbReference>
<dbReference type="AlphaFoldDB" id="A0A2T9YYH5"/>
<feature type="non-terminal residue" evidence="13">
    <location>
        <position position="539"/>
    </location>
</feature>
<dbReference type="PANTHER" id="PTHR43394">
    <property type="entry name" value="ATP-DEPENDENT PERMEASE MDL1, MITOCHONDRIAL"/>
    <property type="match status" value="1"/>
</dbReference>
<evidence type="ECO:0000313" key="13">
    <source>
        <dbReference type="EMBL" id="PVU97356.1"/>
    </source>
</evidence>
<dbReference type="Gene3D" id="3.40.50.300">
    <property type="entry name" value="P-loop containing nucleotide triphosphate hydrolases"/>
    <property type="match status" value="1"/>
</dbReference>
<sequence>MTGDSDTSTKTLSRATEKLSGQTENSPEKKPKGIKGFFKKSATKDTDKNKAPPVPFSTLFRYATPLEKLVLAVGIFCSICVGAGMPLMSLFFSNIAGAFISYSFYINSDQLELAKSSLRSTINHNCLIFLGLAAGMFVFSYGQSVTFSVIAERQTLRIRQAYYKSVLKQDMTWFDKTATGDLTTRISSDVSLIQDGIGVKVSYLIQHLTTFVAGFVIAFIRGYKMALVIISLVPLLALIGSLMGINSSKLTKKIQDHYAKSGAIANEVLSSMRTVMAFNGQKRELKRFDESNAKAGVYEIKKGAVLALGLAGIFSIIYCMYSLGFWYGAKLIRDGQSTPAKVLNVFFALMIGSFSLGGSAPSISAITSAIGAASTVFEIIDRESPIDALDTESGIKVDGFKGEIEIENITFSYPTRTEVKALNKFSIKIRPGEKVALVGGSGCGKSTIISLIQRFYDPLEGSVKIDGVDIREYNVASLRQNIGLVSQEPVLFDTSIYQNIAWGAKDFDTNPPSLEQVIQACKDANIHKFIDSLPQKYET</sequence>
<keyword evidence="6" id="KW-0547">Nucleotide-binding</keyword>
<evidence type="ECO:0000256" key="5">
    <source>
        <dbReference type="ARBA" id="ARBA00022737"/>
    </source>
</evidence>
<keyword evidence="3" id="KW-0813">Transport</keyword>
<name>A0A2T9YYH5_9FUNG</name>
<feature type="transmembrane region" description="Helical" evidence="11">
    <location>
        <begin position="201"/>
        <end position="220"/>
    </location>
</feature>
<comment type="similarity">
    <text evidence="2">Belongs to the ABC transporter superfamily. ABCB family. Multidrug resistance exporter (TC 3.A.1.201) subfamily.</text>
</comment>
<dbReference type="GO" id="GO:0016887">
    <property type="term" value="F:ATP hydrolysis activity"/>
    <property type="evidence" value="ECO:0007669"/>
    <property type="project" value="InterPro"/>
</dbReference>
<dbReference type="Pfam" id="PF00005">
    <property type="entry name" value="ABC_tran"/>
    <property type="match status" value="1"/>
</dbReference>
<dbReference type="PROSITE" id="PS50929">
    <property type="entry name" value="ABC_TM1F"/>
    <property type="match status" value="1"/>
</dbReference>
<dbReference type="GO" id="GO:0090374">
    <property type="term" value="P:oligopeptide export from mitochondrion"/>
    <property type="evidence" value="ECO:0007669"/>
    <property type="project" value="TreeGrafter"/>
</dbReference>
<dbReference type="EMBL" id="MBFT01000110">
    <property type="protein sequence ID" value="PVU97356.1"/>
    <property type="molecule type" value="Genomic_DNA"/>
</dbReference>
<gene>
    <name evidence="13" type="ORF">BB559_002055</name>
</gene>
<evidence type="ECO:0000256" key="6">
    <source>
        <dbReference type="ARBA" id="ARBA00022741"/>
    </source>
</evidence>
<dbReference type="SUPFAM" id="SSF90123">
    <property type="entry name" value="ABC transporter transmembrane region"/>
    <property type="match status" value="1"/>
</dbReference>
<comment type="subcellular location">
    <subcellularLocation>
        <location evidence="1">Membrane</location>
        <topology evidence="1">Multi-pass membrane protein</topology>
    </subcellularLocation>
</comment>
<evidence type="ECO:0000256" key="1">
    <source>
        <dbReference type="ARBA" id="ARBA00004141"/>
    </source>
</evidence>
<evidence type="ECO:0000313" key="14">
    <source>
        <dbReference type="Proteomes" id="UP000245699"/>
    </source>
</evidence>
<dbReference type="OrthoDB" id="6500128at2759"/>
<keyword evidence="9 11" id="KW-0472">Membrane</keyword>
<feature type="region of interest" description="Disordered" evidence="10">
    <location>
        <begin position="1"/>
        <end position="50"/>
    </location>
</feature>
<keyword evidence="5" id="KW-0677">Repeat</keyword>
<dbReference type="InterPro" id="IPR036640">
    <property type="entry name" value="ABC1_TM_sf"/>
</dbReference>
<evidence type="ECO:0000256" key="10">
    <source>
        <dbReference type="SAM" id="MobiDB-lite"/>
    </source>
</evidence>
<feature type="transmembrane region" description="Helical" evidence="11">
    <location>
        <begin position="304"/>
        <end position="327"/>
    </location>
</feature>
<dbReference type="SUPFAM" id="SSF52540">
    <property type="entry name" value="P-loop containing nucleoside triphosphate hydrolases"/>
    <property type="match status" value="1"/>
</dbReference>
<dbReference type="STRING" id="61424.A0A2T9YYH5"/>
<feature type="transmembrane region" description="Helical" evidence="11">
    <location>
        <begin position="69"/>
        <end position="102"/>
    </location>
</feature>
<feature type="transmembrane region" description="Helical" evidence="11">
    <location>
        <begin position="226"/>
        <end position="245"/>
    </location>
</feature>